<keyword evidence="2" id="KW-0597">Phosphoprotein</keyword>
<dbReference type="InterPro" id="IPR020845">
    <property type="entry name" value="AMP-binding_CS"/>
</dbReference>
<evidence type="ECO:0000256" key="2">
    <source>
        <dbReference type="ARBA" id="ARBA00022553"/>
    </source>
</evidence>
<protein>
    <recommendedName>
        <fullName evidence="8">Carrier domain-containing protein</fullName>
    </recommendedName>
</protein>
<gene>
    <name evidence="6" type="ORF">EYC84_000419</name>
</gene>
<dbReference type="VEuPathDB" id="FungiDB:MFRU_028g00780"/>
<organism evidence="6 7">
    <name type="scientific">Monilinia fructicola</name>
    <name type="common">Brown rot fungus</name>
    <name type="synonym">Ciboria fructicola</name>
    <dbReference type="NCBI Taxonomy" id="38448"/>
    <lineage>
        <taxon>Eukaryota</taxon>
        <taxon>Fungi</taxon>
        <taxon>Dikarya</taxon>
        <taxon>Ascomycota</taxon>
        <taxon>Pezizomycotina</taxon>
        <taxon>Leotiomycetes</taxon>
        <taxon>Helotiales</taxon>
        <taxon>Sclerotiniaceae</taxon>
        <taxon>Monilinia</taxon>
    </lineage>
</organism>
<dbReference type="InterPro" id="IPR000873">
    <property type="entry name" value="AMP-dep_synth/lig_dom"/>
</dbReference>
<dbReference type="Proteomes" id="UP000322873">
    <property type="component" value="Unassembled WGS sequence"/>
</dbReference>
<dbReference type="PANTHER" id="PTHR43439:SF2">
    <property type="entry name" value="ENZYME, PUTATIVE (JCVI)-RELATED"/>
    <property type="match status" value="1"/>
</dbReference>
<proteinExistence type="predicted"/>
<accession>A0A5M9JNH3</accession>
<dbReference type="Pfam" id="PF00501">
    <property type="entry name" value="AMP-binding"/>
    <property type="match status" value="1"/>
</dbReference>
<dbReference type="SUPFAM" id="SSF51735">
    <property type="entry name" value="NAD(P)-binding Rossmann-fold domains"/>
    <property type="match status" value="1"/>
</dbReference>
<sequence length="1149" mass="128630">MGAAPVTDLNHFICTLGEAEIHNLTPKSQYNTINEFFDYQAEHNGDQFAIAIPERKLKHHPNHASFLGSHKPDYVEDSNGQGPEKVSYGRPSRQGSKGWGYALPEKDWAKDLNEKGVVPENGHEPSEWSVHFYTFQDLLDYSLRLALNLECVFRGSKDWSSQQLRQTLNLPDTVKHTKCMGLLGRSDRAFLFMWLGLMRLGVSVLIIIPEGLYRLCRQCNVDRVFYDDALLEYQAVASTLFQRPDVSFQMHRYSSKEITDLIPRMSIPTAQPIPCSKDKGKTHSKSIAYLHHTSGTSGLPKPVPYSHRAACGALPILNGRDTITFTTTPLFTGGIADCFRTWTSSATICLAPDDGHPLTAEIIVECFSQMQERYRLFRNGLPNPDPKSMYFSCVPMIAQMLSQTSIGLAFLRTMDIVGVGGATLPKDDGDTLISKGINLVSRFGSAECSFILSTHRHYKVDKEWEYFRVPQAVPYLKFEPLSDGSGRSELVIMKGWPQMAKTNRDDGSWATSDLFEPHPSIKNAWKIVSRRDAQITLITGKKFDPVGIEEAMKRHPLIQDAFVFGNGRVYPGAIIIKSQEAISLKDDEVSDTIWPYIESLNENGPAQAKIFKDMLVIKPNTHALAKTAKGTTRRQRSEQDYDADISNAYKSDLILSKGEVSLEMVMGIVKQAIGNPTELQYDSEFRAHHIDSVQATRIQSRLNSAFSDTKCFPWNLVYQCGSVRALTKYIKAVQNGHTPDDDENETQRMISIVEEFGNTLKDETTEASSFYDFIEDLDETIVITGVTGTLGVNIVSLLRSIHASKKAVRIVCLVRARNDDEARKRVEEVVRYHNIHQDLVSTTTIIEYRAVKLEQTELGLSRDVLDDLRKYGTTIIHAAWEVNFSIPLKDFCEQFQGLRNLINLSLSGKRPMHLVFCSSTASVANAAIDKINENTIIEGIDNNPSHAGPLGYSKSKWVAEAICSLACRKTRANISVLRIGQLSGNTVNGTWNEKEAWPLMLSAGGPGSLNSLPKLNLPLSWLPVDIAATGVIDIAFRKTSTSALVSPPAQHEAVVFHLVNDSTLEFGEWLAQAENPEGLEDQHPARSLLGFWKAMDKRMKEDLTVNPSFSLLRTRQVSPTMDSFDGIDKQSAEKIWQWVQTLPKRWEDE</sequence>
<dbReference type="PANTHER" id="PTHR43439">
    <property type="entry name" value="PHENYLACETATE-COENZYME A LIGASE"/>
    <property type="match status" value="1"/>
</dbReference>
<dbReference type="Gene3D" id="3.40.50.720">
    <property type="entry name" value="NAD(P)-binding Rossmann-like Domain"/>
    <property type="match status" value="1"/>
</dbReference>
<dbReference type="EMBL" id="VICG01000006">
    <property type="protein sequence ID" value="KAA8571058.1"/>
    <property type="molecule type" value="Genomic_DNA"/>
</dbReference>
<name>A0A5M9JNH3_MONFR</name>
<dbReference type="PROSITE" id="PS00455">
    <property type="entry name" value="AMP_BINDING"/>
    <property type="match status" value="1"/>
</dbReference>
<evidence type="ECO:0008006" key="8">
    <source>
        <dbReference type="Google" id="ProtNLM"/>
    </source>
</evidence>
<dbReference type="AlphaFoldDB" id="A0A5M9JNH3"/>
<evidence type="ECO:0000313" key="6">
    <source>
        <dbReference type="EMBL" id="KAA8571058.1"/>
    </source>
</evidence>
<evidence type="ECO:0000259" key="4">
    <source>
        <dbReference type="Pfam" id="PF00501"/>
    </source>
</evidence>
<comment type="caution">
    <text evidence="6">The sequence shown here is derived from an EMBL/GenBank/DDBJ whole genome shotgun (WGS) entry which is preliminary data.</text>
</comment>
<dbReference type="Gene3D" id="3.40.50.12780">
    <property type="entry name" value="N-terminal domain of ligase-like"/>
    <property type="match status" value="1"/>
</dbReference>
<dbReference type="Pfam" id="PF07993">
    <property type="entry name" value="NAD_binding_4"/>
    <property type="match status" value="1"/>
</dbReference>
<feature type="domain" description="Thioester reductase (TE)" evidence="5">
    <location>
        <begin position="783"/>
        <end position="1028"/>
    </location>
</feature>
<dbReference type="InterPro" id="IPR036291">
    <property type="entry name" value="NAD(P)-bd_dom_sf"/>
</dbReference>
<dbReference type="SUPFAM" id="SSF56801">
    <property type="entry name" value="Acetyl-CoA synthetase-like"/>
    <property type="match status" value="1"/>
</dbReference>
<dbReference type="InterPro" id="IPR051414">
    <property type="entry name" value="Adenylate-forming_Reductase"/>
</dbReference>
<evidence type="ECO:0000313" key="7">
    <source>
        <dbReference type="Proteomes" id="UP000322873"/>
    </source>
</evidence>
<evidence type="ECO:0000259" key="5">
    <source>
        <dbReference type="Pfam" id="PF07993"/>
    </source>
</evidence>
<dbReference type="InterPro" id="IPR036736">
    <property type="entry name" value="ACP-like_sf"/>
</dbReference>
<evidence type="ECO:0000256" key="3">
    <source>
        <dbReference type="SAM" id="MobiDB-lite"/>
    </source>
</evidence>
<evidence type="ECO:0000256" key="1">
    <source>
        <dbReference type="ARBA" id="ARBA00022450"/>
    </source>
</evidence>
<dbReference type="InterPro" id="IPR042099">
    <property type="entry name" value="ANL_N_sf"/>
</dbReference>
<reference evidence="6 7" key="1">
    <citation type="submission" date="2019-06" db="EMBL/GenBank/DDBJ databases">
        <title>Genome Sequence of the Brown Rot Fungal Pathogen Monilinia fructicola.</title>
        <authorList>
            <person name="De Miccolis Angelini R.M."/>
            <person name="Landi L."/>
            <person name="Abate D."/>
            <person name="Pollastro S."/>
            <person name="Romanazzi G."/>
            <person name="Faretra F."/>
        </authorList>
    </citation>
    <scope>NUCLEOTIDE SEQUENCE [LARGE SCALE GENOMIC DNA]</scope>
    <source>
        <strain evidence="6 7">Mfrc123</strain>
    </source>
</reference>
<dbReference type="InterPro" id="IPR013120">
    <property type="entry name" value="FAR_NAD-bd"/>
</dbReference>
<dbReference type="Pfam" id="PF23562">
    <property type="entry name" value="AMP-binding_C_3"/>
    <property type="match status" value="1"/>
</dbReference>
<dbReference type="SUPFAM" id="SSF47336">
    <property type="entry name" value="ACP-like"/>
    <property type="match status" value="1"/>
</dbReference>
<keyword evidence="7" id="KW-1185">Reference proteome</keyword>
<feature type="domain" description="AMP-dependent synthetase/ligase" evidence="4">
    <location>
        <begin position="182"/>
        <end position="463"/>
    </location>
</feature>
<feature type="region of interest" description="Disordered" evidence="3">
    <location>
        <begin position="68"/>
        <end position="96"/>
    </location>
</feature>
<keyword evidence="1" id="KW-0596">Phosphopantetheine</keyword>